<dbReference type="InterPro" id="IPR012678">
    <property type="entry name" value="Ribosomal_uL23/eL15/eS24_sf"/>
</dbReference>
<dbReference type="PANTHER" id="PTHR12059:SF5">
    <property type="entry name" value="LARGE RIBOSOMAL SUBUNIT PROTEIN UL23M"/>
    <property type="match status" value="1"/>
</dbReference>
<dbReference type="EMBL" id="CAOQHR010000001">
    <property type="protein sequence ID" value="CAI6238882.1"/>
    <property type="molecule type" value="Genomic_DNA"/>
</dbReference>
<dbReference type="OrthoDB" id="275582at2759"/>
<dbReference type="InterPro" id="IPR012677">
    <property type="entry name" value="Nucleotide-bd_a/b_plait_sf"/>
</dbReference>
<evidence type="ECO:0000256" key="3">
    <source>
        <dbReference type="ARBA" id="ARBA00023274"/>
    </source>
</evidence>
<dbReference type="GO" id="GO:0003735">
    <property type="term" value="F:structural constituent of ribosome"/>
    <property type="evidence" value="ECO:0007669"/>
    <property type="project" value="InterPro"/>
</dbReference>
<evidence type="ECO:0000256" key="2">
    <source>
        <dbReference type="ARBA" id="ARBA00022980"/>
    </source>
</evidence>
<accession>A0A9W4XJJ4</accession>
<name>A0A9W4XJJ4_9PLEO</name>
<dbReference type="PANTHER" id="PTHR12059">
    <property type="entry name" value="RIBOSOMAL PROTEIN L23-RELATED"/>
    <property type="match status" value="1"/>
</dbReference>
<sequence length="205" mass="24308">MDASNKVAKKIVAFGNKQVFLPKFTIALVRTPLLSPYHARFKVPLNFSKYDLRDYLYHAYSVKTFNIRSFVKLSPVRDTRHEMRHWFREENEKYMTVEMETPFKWPKPPTNWEPWGMEEKNVEAKRNLGMYATMNPEVRRENTEKLRARARSLLEGKAWKEGKEIEKRTGKGVEKVVEKEEGAVKKTPLEVWQEKRTPTALGKWF</sequence>
<evidence type="ECO:0000256" key="4">
    <source>
        <dbReference type="ARBA" id="ARBA00039977"/>
    </source>
</evidence>
<dbReference type="Proteomes" id="UP001152607">
    <property type="component" value="Unassembled WGS sequence"/>
</dbReference>
<comment type="similarity">
    <text evidence="1">Belongs to the universal ribosomal protein uL23 family.</text>
</comment>
<dbReference type="SUPFAM" id="SSF54189">
    <property type="entry name" value="Ribosomal proteins S24e, L23 and L15e"/>
    <property type="match status" value="1"/>
</dbReference>
<dbReference type="Gene3D" id="3.30.70.330">
    <property type="match status" value="1"/>
</dbReference>
<proteinExistence type="inferred from homology"/>
<dbReference type="InterPro" id="IPR013025">
    <property type="entry name" value="Ribosomal_uL23-like"/>
</dbReference>
<keyword evidence="2" id="KW-0689">Ribosomal protein</keyword>
<dbReference type="GO" id="GO:0005762">
    <property type="term" value="C:mitochondrial large ribosomal subunit"/>
    <property type="evidence" value="ECO:0007669"/>
    <property type="project" value="TreeGrafter"/>
</dbReference>
<organism evidence="5 6">
    <name type="scientific">Periconia digitata</name>
    <dbReference type="NCBI Taxonomy" id="1303443"/>
    <lineage>
        <taxon>Eukaryota</taxon>
        <taxon>Fungi</taxon>
        <taxon>Dikarya</taxon>
        <taxon>Ascomycota</taxon>
        <taxon>Pezizomycotina</taxon>
        <taxon>Dothideomycetes</taxon>
        <taxon>Pleosporomycetidae</taxon>
        <taxon>Pleosporales</taxon>
        <taxon>Massarineae</taxon>
        <taxon>Periconiaceae</taxon>
        <taxon>Periconia</taxon>
    </lineage>
</organism>
<evidence type="ECO:0000313" key="6">
    <source>
        <dbReference type="Proteomes" id="UP001152607"/>
    </source>
</evidence>
<dbReference type="AlphaFoldDB" id="A0A9W4XJJ4"/>
<keyword evidence="6" id="KW-1185">Reference proteome</keyword>
<comment type="caution">
    <text evidence="5">The sequence shown here is derived from an EMBL/GenBank/DDBJ whole genome shotgun (WGS) entry which is preliminary data.</text>
</comment>
<gene>
    <name evidence="5" type="ORF">PDIGIT_LOCUS506</name>
</gene>
<evidence type="ECO:0000256" key="1">
    <source>
        <dbReference type="ARBA" id="ARBA00006700"/>
    </source>
</evidence>
<keyword evidence="3" id="KW-0687">Ribonucleoprotein</keyword>
<evidence type="ECO:0000313" key="5">
    <source>
        <dbReference type="EMBL" id="CAI6238882.1"/>
    </source>
</evidence>
<dbReference type="GO" id="GO:0032543">
    <property type="term" value="P:mitochondrial translation"/>
    <property type="evidence" value="ECO:0007669"/>
    <property type="project" value="TreeGrafter"/>
</dbReference>
<reference evidence="5" key="1">
    <citation type="submission" date="2023-01" db="EMBL/GenBank/DDBJ databases">
        <authorList>
            <person name="Van Ghelder C."/>
            <person name="Rancurel C."/>
        </authorList>
    </citation>
    <scope>NUCLEOTIDE SEQUENCE</scope>
    <source>
        <strain evidence="5">CNCM I-4278</strain>
    </source>
</reference>
<protein>
    <recommendedName>
        <fullName evidence="4">Large ribosomal subunit protein uL23m</fullName>
    </recommendedName>
</protein>